<dbReference type="CDD" id="cd06999">
    <property type="entry name" value="cupin_HpaA-like_N"/>
    <property type="match status" value="1"/>
</dbReference>
<dbReference type="InterPro" id="IPR009057">
    <property type="entry name" value="Homeodomain-like_sf"/>
</dbReference>
<dbReference type="SUPFAM" id="SSF46689">
    <property type="entry name" value="Homeodomain-like"/>
    <property type="match status" value="1"/>
</dbReference>
<accession>A0A315FYB6</accession>
<dbReference type="GO" id="GO:0003700">
    <property type="term" value="F:DNA-binding transcription factor activity"/>
    <property type="evidence" value="ECO:0007669"/>
    <property type="project" value="InterPro"/>
</dbReference>
<keyword evidence="7" id="KW-1185">Reference proteome</keyword>
<sequence length="300" mass="33801">MKSAIPSYDLYGDRQQSGWTNSFQFEWIPVRSSPYNYDIRPHKHDAFIQILYLTQGEGDVLINDARYKVSSPALILIPSQNVHGFQFSSNIDGPVVTAAQKSLESMAAVVMPELVSVLRKPAVLHLDESSRHAEALMPLFLGIEREWRVHAVGQVAAGMSLLMALLVQVARLSNVLEPAPMAHNSRKAQQIEKFRALVDAHFRERRPIEDYASEMGLTAGHLTRLCREVLNVSSQDVVNARILHEAQRELVYSTDGIKQIANLVGFVDEAYFTRFFRKHMGVTPSDFRVRALQSMKTKLA</sequence>
<dbReference type="InterPro" id="IPR003313">
    <property type="entry name" value="AraC-bd"/>
</dbReference>
<dbReference type="InterPro" id="IPR047264">
    <property type="entry name" value="Cupin_HpaA-like_N"/>
</dbReference>
<dbReference type="InterPro" id="IPR020449">
    <property type="entry name" value="Tscrpt_reg_AraC-type_HTH"/>
</dbReference>
<name>A0A315FYB6_9BURK</name>
<dbReference type="Pfam" id="PF12833">
    <property type="entry name" value="HTH_18"/>
    <property type="match status" value="1"/>
</dbReference>
<dbReference type="SUPFAM" id="SSF51182">
    <property type="entry name" value="RmlC-like cupins"/>
    <property type="match status" value="1"/>
</dbReference>
<dbReference type="GO" id="GO:0043565">
    <property type="term" value="F:sequence-specific DNA binding"/>
    <property type="evidence" value="ECO:0007669"/>
    <property type="project" value="InterPro"/>
</dbReference>
<dbReference type="RefSeq" id="WP_108358867.1">
    <property type="nucleotide sequence ID" value="NZ_NESP01000001.1"/>
</dbReference>
<evidence type="ECO:0000256" key="3">
    <source>
        <dbReference type="ARBA" id="ARBA00023159"/>
    </source>
</evidence>
<evidence type="ECO:0000256" key="4">
    <source>
        <dbReference type="ARBA" id="ARBA00023163"/>
    </source>
</evidence>
<protein>
    <submittedName>
        <fullName evidence="6">AraC family transcriptional regulator</fullName>
    </submittedName>
</protein>
<dbReference type="Pfam" id="PF02311">
    <property type="entry name" value="AraC_binding"/>
    <property type="match status" value="1"/>
</dbReference>
<dbReference type="PRINTS" id="PR00032">
    <property type="entry name" value="HTHARAC"/>
</dbReference>
<keyword evidence="3" id="KW-0010">Activator</keyword>
<reference evidence="6 7" key="1">
    <citation type="submission" date="2017-04" db="EMBL/GenBank/DDBJ databases">
        <title>Unexpected and diverse lifestyles within the genus Limnohabitans.</title>
        <authorList>
            <person name="Kasalicky V."/>
            <person name="Mehrshad M."/>
            <person name="Andrei S.-A."/>
            <person name="Salcher M."/>
            <person name="Kratochvilova H."/>
            <person name="Simek K."/>
            <person name="Ghai R."/>
        </authorList>
    </citation>
    <scope>NUCLEOTIDE SEQUENCE [LARGE SCALE GENOMIC DNA]</scope>
    <source>
        <strain evidence="6 7">MWH-C5</strain>
    </source>
</reference>
<dbReference type="PANTHER" id="PTHR43280">
    <property type="entry name" value="ARAC-FAMILY TRANSCRIPTIONAL REGULATOR"/>
    <property type="match status" value="1"/>
</dbReference>
<evidence type="ECO:0000313" key="7">
    <source>
        <dbReference type="Proteomes" id="UP000251341"/>
    </source>
</evidence>
<dbReference type="EMBL" id="NESP01000001">
    <property type="protein sequence ID" value="PUE58367.1"/>
    <property type="molecule type" value="Genomic_DNA"/>
</dbReference>
<evidence type="ECO:0000313" key="6">
    <source>
        <dbReference type="EMBL" id="PUE58367.1"/>
    </source>
</evidence>
<proteinExistence type="predicted"/>
<dbReference type="InterPro" id="IPR018060">
    <property type="entry name" value="HTH_AraC"/>
</dbReference>
<dbReference type="Gene3D" id="2.60.120.10">
    <property type="entry name" value="Jelly Rolls"/>
    <property type="match status" value="1"/>
</dbReference>
<evidence type="ECO:0000259" key="5">
    <source>
        <dbReference type="PROSITE" id="PS01124"/>
    </source>
</evidence>
<keyword evidence="2" id="KW-0238">DNA-binding</keyword>
<dbReference type="Proteomes" id="UP000251341">
    <property type="component" value="Unassembled WGS sequence"/>
</dbReference>
<keyword evidence="4" id="KW-0804">Transcription</keyword>
<dbReference type="PROSITE" id="PS01124">
    <property type="entry name" value="HTH_ARAC_FAMILY_2"/>
    <property type="match status" value="1"/>
</dbReference>
<dbReference type="AlphaFoldDB" id="A0A315FYB6"/>
<dbReference type="InterPro" id="IPR011051">
    <property type="entry name" value="RmlC_Cupin_sf"/>
</dbReference>
<dbReference type="SMART" id="SM00342">
    <property type="entry name" value="HTH_ARAC"/>
    <property type="match status" value="1"/>
</dbReference>
<evidence type="ECO:0000256" key="1">
    <source>
        <dbReference type="ARBA" id="ARBA00023015"/>
    </source>
</evidence>
<dbReference type="Gene3D" id="1.10.10.60">
    <property type="entry name" value="Homeodomain-like"/>
    <property type="match status" value="1"/>
</dbReference>
<dbReference type="InterPro" id="IPR014710">
    <property type="entry name" value="RmlC-like_jellyroll"/>
</dbReference>
<organism evidence="6 7">
    <name type="scientific">Limnohabitans curvus</name>
    <dbReference type="NCBI Taxonomy" id="323423"/>
    <lineage>
        <taxon>Bacteria</taxon>
        <taxon>Pseudomonadati</taxon>
        <taxon>Pseudomonadota</taxon>
        <taxon>Betaproteobacteria</taxon>
        <taxon>Burkholderiales</taxon>
        <taxon>Comamonadaceae</taxon>
        <taxon>Limnohabitans</taxon>
    </lineage>
</organism>
<comment type="caution">
    <text evidence="6">The sequence shown here is derived from an EMBL/GenBank/DDBJ whole genome shotgun (WGS) entry which is preliminary data.</text>
</comment>
<gene>
    <name evidence="6" type="ORF">B9Z44_01365</name>
</gene>
<feature type="domain" description="HTH araC/xylS-type" evidence="5">
    <location>
        <begin position="192"/>
        <end position="290"/>
    </location>
</feature>
<dbReference type="PANTHER" id="PTHR43280:SF32">
    <property type="entry name" value="TRANSCRIPTIONAL REGULATORY PROTEIN"/>
    <property type="match status" value="1"/>
</dbReference>
<evidence type="ECO:0000256" key="2">
    <source>
        <dbReference type="ARBA" id="ARBA00023125"/>
    </source>
</evidence>
<keyword evidence="1" id="KW-0805">Transcription regulation</keyword>